<dbReference type="InterPro" id="IPR025774">
    <property type="entry name" value="PiNMT-like"/>
</dbReference>
<evidence type="ECO:0000256" key="2">
    <source>
        <dbReference type="ARBA" id="ARBA00022679"/>
    </source>
</evidence>
<keyword evidence="3 4" id="KW-0949">S-adenosyl-L-methionine</keyword>
<dbReference type="HOGENOM" id="CLU_039068_0_0_1"/>
<evidence type="ECO:0000256" key="4">
    <source>
        <dbReference type="PROSITE-ProRule" id="PRU00914"/>
    </source>
</evidence>
<evidence type="ECO:0000256" key="1">
    <source>
        <dbReference type="ARBA" id="ARBA00022603"/>
    </source>
</evidence>
<keyword evidence="2 4" id="KW-0808">Transferase</keyword>
<dbReference type="eggNOG" id="KOG1269">
    <property type="taxonomic scope" value="Eukaryota"/>
</dbReference>
<feature type="region of interest" description="SAM motif II" evidence="4">
    <location>
        <begin position="192"/>
        <end position="200"/>
    </location>
</feature>
<evidence type="ECO:0000313" key="6">
    <source>
        <dbReference type="EMBL" id="EFH64555.1"/>
    </source>
</evidence>
<dbReference type="OrthoDB" id="8300214at2759"/>
<organism evidence="7">
    <name type="scientific">Arabidopsis lyrata subsp. lyrata</name>
    <name type="common">Lyre-leaved rock-cress</name>
    <dbReference type="NCBI Taxonomy" id="81972"/>
    <lineage>
        <taxon>Eukaryota</taxon>
        <taxon>Viridiplantae</taxon>
        <taxon>Streptophyta</taxon>
        <taxon>Embryophyta</taxon>
        <taxon>Tracheophyta</taxon>
        <taxon>Spermatophyta</taxon>
        <taxon>Magnoliopsida</taxon>
        <taxon>eudicotyledons</taxon>
        <taxon>Gunneridae</taxon>
        <taxon>Pentapetalae</taxon>
        <taxon>rosids</taxon>
        <taxon>malvids</taxon>
        <taxon>Brassicales</taxon>
        <taxon>Brassicaceae</taxon>
        <taxon>Camelineae</taxon>
        <taxon>Arabidopsis</taxon>
    </lineage>
</organism>
<evidence type="ECO:0000313" key="7">
    <source>
        <dbReference type="Proteomes" id="UP000008694"/>
    </source>
</evidence>
<dbReference type="EMBL" id="GL348714">
    <property type="protein sequence ID" value="EFH64555.1"/>
    <property type="molecule type" value="Genomic_DNA"/>
</dbReference>
<gene>
    <name evidence="6" type="ORF">ARALYDRAFT_475500</name>
</gene>
<dbReference type="Pfam" id="PF08241">
    <property type="entry name" value="Methyltransf_11"/>
    <property type="match status" value="1"/>
</dbReference>
<feature type="region of interest" description="SAM motif I" evidence="4">
    <location>
        <begin position="129"/>
        <end position="138"/>
    </location>
</feature>
<dbReference type="InterPro" id="IPR029063">
    <property type="entry name" value="SAM-dependent_MTases_sf"/>
</dbReference>
<feature type="region of interest" description="SAM motif III" evidence="4">
    <location>
        <begin position="219"/>
        <end position="228"/>
    </location>
</feature>
<dbReference type="Gene3D" id="3.40.50.150">
    <property type="entry name" value="Vaccinia Virus protein VP39"/>
    <property type="match status" value="1"/>
</dbReference>
<dbReference type="PANTHER" id="PTHR43591:SF81">
    <property type="entry name" value="MAGNESIUM PROTOPORPHYRIN IX METHYLTRANSFERASE, CHLOROPLASTIC-RELATED"/>
    <property type="match status" value="1"/>
</dbReference>
<dbReference type="CDD" id="cd02440">
    <property type="entry name" value="AdoMet_MTases"/>
    <property type="match status" value="1"/>
</dbReference>
<dbReference type="GO" id="GO:0050342">
    <property type="term" value="F:tocopherol C-methyltransferase activity"/>
    <property type="evidence" value="ECO:0007669"/>
    <property type="project" value="EnsemblPlants"/>
</dbReference>
<feature type="domain" description="Methyltransferase type 11" evidence="5">
    <location>
        <begin position="130"/>
        <end position="228"/>
    </location>
</feature>
<sequence>MEATLASPSSLTSLPFRTNASFGSPSLLFRSPLSSVSMTTTTARGNVAVAAAATSTEALRKGIAEFYNETSGLWEDIWGDHMHHGFYDPDSSVQLSDSGHREAQIRMIEESLRFAGVTDEEEEKKIKKVVDVGCGIGGSSRYLASKFGAECIGITLSPVQAKRATDLAAAQSLSHKVSFQVADALDQPFEDGKFDLVWSMESGEHMPDKAKFVKELVRVGAPGGRIIIVTWCHRNLSTGEKALQPWEQNILDKICKTFYLPAWCSTDDYVKLLQSHSLQDIKCADWSENVAPFWPAVIRTALTWNGLVSLLRSGMKSIKGALTMPLMIEGYKKGVIKFGIITCQKPL</sequence>
<dbReference type="InterPro" id="IPR013216">
    <property type="entry name" value="Methyltransf_11"/>
</dbReference>
<dbReference type="GO" id="GO:0010189">
    <property type="term" value="P:vitamin E biosynthetic process"/>
    <property type="evidence" value="ECO:0007669"/>
    <property type="project" value="EnsemblPlants"/>
</dbReference>
<dbReference type="Proteomes" id="UP000008694">
    <property type="component" value="Unassembled WGS sequence"/>
</dbReference>
<accession>D7KZ32</accession>
<dbReference type="GO" id="GO:0008757">
    <property type="term" value="F:S-adenosylmethionine-dependent methyltransferase activity"/>
    <property type="evidence" value="ECO:0007669"/>
    <property type="project" value="InterPro"/>
</dbReference>
<evidence type="ECO:0000256" key="3">
    <source>
        <dbReference type="ARBA" id="ARBA00022691"/>
    </source>
</evidence>
<dbReference type="Gramene" id="fgenesh2_kg.2__630__AT1G64970.1">
    <property type="protein sequence ID" value="fgenesh2_kg.2__630__AT1G64970.1"/>
    <property type="gene ID" value="fgenesh2_kg.2__630__AT1G64970.1"/>
</dbReference>
<comment type="similarity">
    <text evidence="4">Belongs to the class I-like SAM-binding methyltransferase superfamily. gTMT family.</text>
</comment>
<evidence type="ECO:0000259" key="5">
    <source>
        <dbReference type="Pfam" id="PF08241"/>
    </source>
</evidence>
<dbReference type="GO" id="GO:0032259">
    <property type="term" value="P:methylation"/>
    <property type="evidence" value="ECO:0007669"/>
    <property type="project" value="UniProtKB-UniRule"/>
</dbReference>
<dbReference type="SUPFAM" id="SSF53335">
    <property type="entry name" value="S-adenosyl-L-methionine-dependent methyltransferases"/>
    <property type="match status" value="1"/>
</dbReference>
<dbReference type="FunFam" id="3.40.50.150:FF:000376">
    <property type="entry name" value="Gamma-tocopherol methyltransferase"/>
    <property type="match status" value="1"/>
</dbReference>
<keyword evidence="7" id="KW-1185">Reference proteome</keyword>
<dbReference type="PROSITE" id="PS51581">
    <property type="entry name" value="SAM_GTMT"/>
    <property type="match status" value="1"/>
</dbReference>
<keyword evidence="1 4" id="KW-0489">Methyltransferase</keyword>
<dbReference type="STRING" id="81972.D7KZ32"/>
<protein>
    <submittedName>
        <fullName evidence="6">Gamma-tocopherol methyltransferase</fullName>
    </submittedName>
</protein>
<name>D7KZ32_ARALL</name>
<reference evidence="7" key="1">
    <citation type="journal article" date="2011" name="Nat. Genet.">
        <title>The Arabidopsis lyrata genome sequence and the basis of rapid genome size change.</title>
        <authorList>
            <person name="Hu T.T."/>
            <person name="Pattyn P."/>
            <person name="Bakker E.G."/>
            <person name="Cao J."/>
            <person name="Cheng J.-F."/>
            <person name="Clark R.M."/>
            <person name="Fahlgren N."/>
            <person name="Fawcett J.A."/>
            <person name="Grimwood J."/>
            <person name="Gundlach H."/>
            <person name="Haberer G."/>
            <person name="Hollister J.D."/>
            <person name="Ossowski S."/>
            <person name="Ottilar R.P."/>
            <person name="Salamov A.A."/>
            <person name="Schneeberger K."/>
            <person name="Spannagl M."/>
            <person name="Wang X."/>
            <person name="Yang L."/>
            <person name="Nasrallah M.E."/>
            <person name="Bergelson J."/>
            <person name="Carrington J.C."/>
            <person name="Gaut B.S."/>
            <person name="Schmutz J."/>
            <person name="Mayer K.F.X."/>
            <person name="Van de Peer Y."/>
            <person name="Grigoriev I.V."/>
            <person name="Nordborg M."/>
            <person name="Weigel D."/>
            <person name="Guo Y.-L."/>
        </authorList>
    </citation>
    <scope>NUCLEOTIDE SEQUENCE [LARGE SCALE GENOMIC DNA]</scope>
    <source>
        <strain evidence="7">cv. MN47</strain>
    </source>
</reference>
<dbReference type="AlphaFoldDB" id="D7KZ32"/>
<dbReference type="PANTHER" id="PTHR43591">
    <property type="entry name" value="METHYLTRANSFERASE"/>
    <property type="match status" value="1"/>
</dbReference>
<proteinExistence type="inferred from homology"/>